<dbReference type="Proteomes" id="UP000321419">
    <property type="component" value="Unassembled WGS sequence"/>
</dbReference>
<keyword evidence="2" id="KW-1185">Reference proteome</keyword>
<organism evidence="1 2">
    <name type="scientific">Pseudoalteromonas espejiana</name>
    <dbReference type="NCBI Taxonomy" id="28107"/>
    <lineage>
        <taxon>Bacteria</taxon>
        <taxon>Pseudomonadati</taxon>
        <taxon>Pseudomonadota</taxon>
        <taxon>Gammaproteobacteria</taxon>
        <taxon>Alteromonadales</taxon>
        <taxon>Pseudoalteromonadaceae</taxon>
        <taxon>Pseudoalteromonas</taxon>
    </lineage>
</organism>
<evidence type="ECO:0000313" key="1">
    <source>
        <dbReference type="EMBL" id="GEK54229.1"/>
    </source>
</evidence>
<name>A0A510XT72_9GAMM</name>
<reference evidence="1 2" key="1">
    <citation type="submission" date="2019-07" db="EMBL/GenBank/DDBJ databases">
        <title>Whole genome shotgun sequence of Pseudoalteromonas espejiana NBRC 102222.</title>
        <authorList>
            <person name="Hosoyama A."/>
            <person name="Uohara A."/>
            <person name="Ohji S."/>
            <person name="Ichikawa N."/>
        </authorList>
    </citation>
    <scope>NUCLEOTIDE SEQUENCE [LARGE SCALE GENOMIC DNA]</scope>
    <source>
        <strain evidence="1 2">NBRC 102222</strain>
    </source>
</reference>
<evidence type="ECO:0000313" key="2">
    <source>
        <dbReference type="Proteomes" id="UP000321419"/>
    </source>
</evidence>
<accession>A0A510XT72</accession>
<proteinExistence type="predicted"/>
<dbReference type="AlphaFoldDB" id="A0A510XT72"/>
<dbReference type="EMBL" id="BJUM01000008">
    <property type="protein sequence ID" value="GEK54229.1"/>
    <property type="molecule type" value="Genomic_DNA"/>
</dbReference>
<dbReference type="RefSeq" id="WP_089347520.1">
    <property type="nucleotide sequence ID" value="NZ_BJUM01000008.1"/>
</dbReference>
<gene>
    <name evidence="1" type="ORF">PES01_10740</name>
</gene>
<sequence length="491" mass="55726">MKNVLISNADTKGFTANGQAALSMSTSELTKQAVLAIDELSTVYGHRTNYVVRGIAWAIKSELNKMVRQADNTIATSMALAIKDADSTRIHKMSSAVSGVADWAEELFKQYQGHAQVLSTLGDYVFELHPFQRAIEATFEVNNDLDDGFMDDGEHNDLADLGFYEEDDEAAQWLADNELVHDMQQHDLRKQKVNVTQAMDSERKVVYEDVTKEEWIEDRLHRTPDEWTQGAQYGAWAIMKQLRGKAIADKNYGLVVEHIGDMPEKSIPFATKCMRKAIDLSNKIERLEGRKQYVLDQIHKMDNTSEELTIAAMSNAVRDDEVIEVEKLLRETRIVHAYLEHYATEFRKLLDLVELDTPIRVYSSYMTFDPIEFLVAQMVKKAGYTGTRVSPRKQAEFQADAYRLLGNPTTIESFTTDDGVEFWGVHFTQGSEEKLAEAAKEIGKVRAIQYRQDELAARAAKLEKLTKSTAMRNKKPTSPLELEAITNKFLF</sequence>
<comment type="caution">
    <text evidence="1">The sequence shown here is derived from an EMBL/GenBank/DDBJ whole genome shotgun (WGS) entry which is preliminary data.</text>
</comment>
<protein>
    <submittedName>
        <fullName evidence="1">Uncharacterized protein</fullName>
    </submittedName>
</protein>